<dbReference type="Proteomes" id="UP001141434">
    <property type="component" value="Unassembled WGS sequence"/>
</dbReference>
<gene>
    <name evidence="2" type="ORF">NUU61_004879</name>
</gene>
<evidence type="ECO:0000256" key="1">
    <source>
        <dbReference type="SAM" id="MobiDB-lite"/>
    </source>
</evidence>
<sequence length="1043" mass="118408">MERHLCPGRILHSGRRPISSRPSLLLCRSASWTHRPVTITCYPNENQFLLSYNSRPLPPFDPRFKENPDDWMPALLRCVPPSRIKPTNNPGPIEQHKDDFDRSHILMELQSLARKYRKVDLLSYLGFKRKQWTTVHALLNSLIDNYQLLVPLMPPRQPLMGLDWNIEGASLNHLTSKHNRLQRLSPKPLKSDLASLDDLTLRPTAQNLAQRHLAEILQSLGSIILAAADHPPNESKIAMSYVFRVLARLHHAGMISDRVYKYPRADPSELSFRPPGLHLLSTHIMSVLSDAAWLEHEAAVAAAAAEAGEKSPYLPFKMGIRELGPEIWFEFILWCCVEHGFTKQGAWLAWKMTKRGSKRAWKTESWAPLVPVLDIVQQTNISNEQSWRRPGKNPPRLSNSRDKPPFNGLGTRTISTEVVVSLRDGLTNKAYNGVGNRGYSPATLLKMSAPLNSLINSPVSDTELRPTHRTTNWHVVRVLESGCLLPKSDPHSLERVLRSHENLAPPWEGRELVTEEQLSEMTRAQLYDETAAMVGLLEYNIKCHTWQQQSGRAFQEYAWLQSVVDASKERHIEAFFHHLGRSDSQNIQFFDSQQLGLPSLDQSSLPQVSNVTFAELLDLATTSHAFGFGKSLLFSNDVDGPAIPRSAYGDQSLAPSILRFAAATQNPELCNEVINSLSTPLSLYTMKTLVNLHIAMRNWDRVIFTLNYLRDHRIKSWGFDNVTALAAVIIKLDASVQHKRASGISTDESEIRDLESAKDILLRIFHGEFSTPTGKHRGVRLFQQKALLRLHRVFLSIPGCLPGLIKHVKLNFPVAKRQKLFYVPPESFYLLLAAVVDSYGSIAGKRLWEKWCLEPPSPQRLRQQDGGVERLLLAMERNNNQGDPSFNPEWFVKIQKKAVLPTLNAVRIIAQAANKGIYRRTSQGAETEAEAAENHSGFKEARVFFFFLPSHPHRLHHHRPQIHFQIPNSSRRQPPASELEATLDFCVEMFLRLDLPHDQLDVEVPGHEKRLRLRHVFTHPLARDSRRAIQRVREDPWITSSGG</sequence>
<proteinExistence type="predicted"/>
<organism evidence="2 3">
    <name type="scientific">Penicillium alfredii</name>
    <dbReference type="NCBI Taxonomy" id="1506179"/>
    <lineage>
        <taxon>Eukaryota</taxon>
        <taxon>Fungi</taxon>
        <taxon>Dikarya</taxon>
        <taxon>Ascomycota</taxon>
        <taxon>Pezizomycotina</taxon>
        <taxon>Eurotiomycetes</taxon>
        <taxon>Eurotiomycetidae</taxon>
        <taxon>Eurotiales</taxon>
        <taxon>Aspergillaceae</taxon>
        <taxon>Penicillium</taxon>
    </lineage>
</organism>
<protein>
    <submittedName>
        <fullName evidence="2">Uncharacterized protein</fullName>
    </submittedName>
</protein>
<name>A0A9W9F8E4_9EURO</name>
<dbReference type="RefSeq" id="XP_056511074.1">
    <property type="nucleotide sequence ID" value="XM_056655461.1"/>
</dbReference>
<comment type="caution">
    <text evidence="2">The sequence shown here is derived from an EMBL/GenBank/DDBJ whole genome shotgun (WGS) entry which is preliminary data.</text>
</comment>
<keyword evidence="3" id="KW-1185">Reference proteome</keyword>
<dbReference type="AlphaFoldDB" id="A0A9W9F8E4"/>
<feature type="region of interest" description="Disordered" evidence="1">
    <location>
        <begin position="383"/>
        <end position="410"/>
    </location>
</feature>
<reference evidence="2" key="1">
    <citation type="submission" date="2022-11" db="EMBL/GenBank/DDBJ databases">
        <authorList>
            <person name="Petersen C."/>
        </authorList>
    </citation>
    <scope>NUCLEOTIDE SEQUENCE</scope>
    <source>
        <strain evidence="2">IBT 34128</strain>
    </source>
</reference>
<dbReference type="OrthoDB" id="5341924at2759"/>
<evidence type="ECO:0000313" key="2">
    <source>
        <dbReference type="EMBL" id="KAJ5095523.1"/>
    </source>
</evidence>
<accession>A0A9W9F8E4</accession>
<reference evidence="2" key="2">
    <citation type="journal article" date="2023" name="IMA Fungus">
        <title>Comparative genomic study of the Penicillium genus elucidates a diverse pangenome and 15 lateral gene transfer events.</title>
        <authorList>
            <person name="Petersen C."/>
            <person name="Sorensen T."/>
            <person name="Nielsen M.R."/>
            <person name="Sondergaard T.E."/>
            <person name="Sorensen J.L."/>
            <person name="Fitzpatrick D.A."/>
            <person name="Frisvad J.C."/>
            <person name="Nielsen K.L."/>
        </authorList>
    </citation>
    <scope>NUCLEOTIDE SEQUENCE</scope>
    <source>
        <strain evidence="2">IBT 34128</strain>
    </source>
</reference>
<dbReference type="GeneID" id="81394629"/>
<evidence type="ECO:0000313" key="3">
    <source>
        <dbReference type="Proteomes" id="UP001141434"/>
    </source>
</evidence>
<dbReference type="EMBL" id="JAPMSZ010000007">
    <property type="protein sequence ID" value="KAJ5095523.1"/>
    <property type="molecule type" value="Genomic_DNA"/>
</dbReference>